<accession>A0A1V2EU03</accession>
<dbReference type="PROSITE" id="PS51257">
    <property type="entry name" value="PROKAR_LIPOPROTEIN"/>
    <property type="match status" value="1"/>
</dbReference>
<proteinExistence type="predicted"/>
<keyword evidence="3" id="KW-1185">Reference proteome</keyword>
<comment type="caution">
    <text evidence="2">The sequence shown here is derived from an EMBL/GenBank/DDBJ whole genome shotgun (WGS) entry which is preliminary data.</text>
</comment>
<protein>
    <recommendedName>
        <fullName evidence="4">Membrane-bound lysozyme-inhibitor of c-type lysozyme</fullName>
    </recommendedName>
</protein>
<gene>
    <name evidence="2" type="ORF">SPHI_19900</name>
</gene>
<feature type="chain" id="PRO_5012775960" description="Membrane-bound lysozyme-inhibitor of c-type lysozyme" evidence="1">
    <location>
        <begin position="24"/>
        <end position="133"/>
    </location>
</feature>
<dbReference type="Proteomes" id="UP000188729">
    <property type="component" value="Unassembled WGS sequence"/>
</dbReference>
<sequence length="133" mass="13724">MREVRAAMKSPLPLAAAALLALAACNAEPTTEVIDANPDPMAKELANAGAIELPPAIKADKSMRCSDNSLVYVTFFEGDKQAIVRTEKGGTATTLTAANAGEPLTAEGGWKLTGDTANISIEQPGKGALSCHE</sequence>
<evidence type="ECO:0000313" key="2">
    <source>
        <dbReference type="EMBL" id="ONF95788.1"/>
    </source>
</evidence>
<dbReference type="EMBL" id="MPSB01000008">
    <property type="protein sequence ID" value="ONF95788.1"/>
    <property type="molecule type" value="Genomic_DNA"/>
</dbReference>
<dbReference type="STRING" id="1915074.SPHI_19900"/>
<evidence type="ECO:0008006" key="4">
    <source>
        <dbReference type="Google" id="ProtNLM"/>
    </source>
</evidence>
<dbReference type="AlphaFoldDB" id="A0A1V2EU03"/>
<keyword evidence="1" id="KW-0732">Signal</keyword>
<evidence type="ECO:0000313" key="3">
    <source>
        <dbReference type="Proteomes" id="UP000188729"/>
    </source>
</evidence>
<name>A0A1V2EU03_9SPHN</name>
<organism evidence="2 3">
    <name type="scientific">Sphingomonas jeddahensis</name>
    <dbReference type="NCBI Taxonomy" id="1915074"/>
    <lineage>
        <taxon>Bacteria</taxon>
        <taxon>Pseudomonadati</taxon>
        <taxon>Pseudomonadota</taxon>
        <taxon>Alphaproteobacteria</taxon>
        <taxon>Sphingomonadales</taxon>
        <taxon>Sphingomonadaceae</taxon>
        <taxon>Sphingomonas</taxon>
    </lineage>
</organism>
<reference evidence="2 3" key="1">
    <citation type="submission" date="2016-11" db="EMBL/GenBank/DDBJ databases">
        <title>Genome sequence of Sphingomonas jeddahensis G39.</title>
        <authorList>
            <person name="Poehlein A."/>
            <person name="Wuebbeler J.H."/>
            <person name="Steinbuechel A."/>
            <person name="Daniel R."/>
        </authorList>
    </citation>
    <scope>NUCLEOTIDE SEQUENCE [LARGE SCALE GENOMIC DNA]</scope>
    <source>
        <strain evidence="2 3">G39</strain>
    </source>
</reference>
<evidence type="ECO:0000256" key="1">
    <source>
        <dbReference type="SAM" id="SignalP"/>
    </source>
</evidence>
<feature type="signal peptide" evidence="1">
    <location>
        <begin position="1"/>
        <end position="23"/>
    </location>
</feature>